<reference evidence="1 2" key="1">
    <citation type="journal article" date="2016" name="Front. Microbiol.">
        <title>Single-Cell (Meta-)Genomics of a Dimorphic Candidatus Thiomargarita nelsonii Reveals Genomic Plasticity.</title>
        <authorList>
            <person name="Flood B.E."/>
            <person name="Fliss P."/>
            <person name="Jones D.S."/>
            <person name="Dick G.J."/>
            <person name="Jain S."/>
            <person name="Kaster A.K."/>
            <person name="Winkel M."/>
            <person name="Mussmann M."/>
            <person name="Bailey J."/>
        </authorList>
    </citation>
    <scope>NUCLEOTIDE SEQUENCE [LARGE SCALE GENOMIC DNA]</scope>
    <source>
        <strain evidence="1">Hydrate Ridge</strain>
    </source>
</reference>
<organism evidence="1 2">
    <name type="scientific">Candidatus Thiomargarita nelsonii</name>
    <dbReference type="NCBI Taxonomy" id="1003181"/>
    <lineage>
        <taxon>Bacteria</taxon>
        <taxon>Pseudomonadati</taxon>
        <taxon>Pseudomonadota</taxon>
        <taxon>Gammaproteobacteria</taxon>
        <taxon>Thiotrichales</taxon>
        <taxon>Thiotrichaceae</taxon>
        <taxon>Thiomargarita</taxon>
    </lineage>
</organism>
<name>A0A0A6RLW1_9GAMM</name>
<dbReference type="Proteomes" id="UP000030428">
    <property type="component" value="Unassembled WGS sequence"/>
</dbReference>
<comment type="caution">
    <text evidence="1">The sequence shown here is derived from an EMBL/GenBank/DDBJ whole genome shotgun (WGS) entry which is preliminary data.</text>
</comment>
<evidence type="ECO:0000313" key="1">
    <source>
        <dbReference type="EMBL" id="KHD04821.1"/>
    </source>
</evidence>
<gene>
    <name evidence="1" type="ORF">PN36_32600</name>
</gene>
<keyword evidence="2" id="KW-1185">Reference proteome</keyword>
<dbReference type="EMBL" id="JSZA02000293">
    <property type="protein sequence ID" value="KHD04821.1"/>
    <property type="molecule type" value="Genomic_DNA"/>
</dbReference>
<protein>
    <recommendedName>
        <fullName evidence="3">DUF5678 domain-containing protein</fullName>
    </recommendedName>
</protein>
<evidence type="ECO:0000313" key="2">
    <source>
        <dbReference type="Proteomes" id="UP000030428"/>
    </source>
</evidence>
<accession>A0A0A6RLW1</accession>
<dbReference type="AlphaFoldDB" id="A0A0A6RLW1"/>
<evidence type="ECO:0008006" key="3">
    <source>
        <dbReference type="Google" id="ProtNLM"/>
    </source>
</evidence>
<sequence length="105" mass="12206">MLTMELPKALQQEFEQTAQKFYEWPQRQIDTEAKANNQAFKNIQAEIEKYYFGSFLVIAHGQLQGVGESLAEVNHLAPDAQHRIVMQVGERRPKEVELGWQIEFD</sequence>
<proteinExistence type="predicted"/>